<comment type="caution">
    <text evidence="2">The sequence shown here is derived from an EMBL/GenBank/DDBJ whole genome shotgun (WGS) entry which is preliminary data.</text>
</comment>
<dbReference type="Gene3D" id="3.40.50.880">
    <property type="match status" value="1"/>
</dbReference>
<dbReference type="PANTHER" id="PTHR43130:SF3">
    <property type="entry name" value="HTH-TYPE TRANSCRIPTIONAL REGULATOR RV1931C"/>
    <property type="match status" value="1"/>
</dbReference>
<dbReference type="InterPro" id="IPR029062">
    <property type="entry name" value="Class_I_gatase-like"/>
</dbReference>
<protein>
    <submittedName>
        <fullName evidence="2">DJ-1/PfpI family protein</fullName>
    </submittedName>
</protein>
<dbReference type="EMBL" id="JACPUR010000007">
    <property type="protein sequence ID" value="MBI3126656.1"/>
    <property type="molecule type" value="Genomic_DNA"/>
</dbReference>
<dbReference type="PANTHER" id="PTHR43130">
    <property type="entry name" value="ARAC-FAMILY TRANSCRIPTIONAL REGULATOR"/>
    <property type="match status" value="1"/>
</dbReference>
<organism evidence="2 3">
    <name type="scientific">Tectimicrobiota bacterium</name>
    <dbReference type="NCBI Taxonomy" id="2528274"/>
    <lineage>
        <taxon>Bacteria</taxon>
        <taxon>Pseudomonadati</taxon>
        <taxon>Nitrospinota/Tectimicrobiota group</taxon>
        <taxon>Candidatus Tectimicrobiota</taxon>
    </lineage>
</organism>
<dbReference type="SUPFAM" id="SSF52317">
    <property type="entry name" value="Class I glutamine amidotransferase-like"/>
    <property type="match status" value="1"/>
</dbReference>
<accession>A0A932MNZ3</accession>
<proteinExistence type="predicted"/>
<name>A0A932MNZ3_UNCTE</name>
<dbReference type="Pfam" id="PF01965">
    <property type="entry name" value="DJ-1_PfpI"/>
    <property type="match status" value="1"/>
</dbReference>
<evidence type="ECO:0000259" key="1">
    <source>
        <dbReference type="Pfam" id="PF01965"/>
    </source>
</evidence>
<dbReference type="InterPro" id="IPR002818">
    <property type="entry name" value="DJ-1/PfpI"/>
</dbReference>
<feature type="domain" description="DJ-1/PfpI" evidence="1">
    <location>
        <begin position="1"/>
        <end position="166"/>
    </location>
</feature>
<dbReference type="AlphaFoldDB" id="A0A932MNZ3"/>
<dbReference type="InterPro" id="IPR052158">
    <property type="entry name" value="INH-QAR"/>
</dbReference>
<gene>
    <name evidence="2" type="ORF">HYZ11_03525</name>
</gene>
<evidence type="ECO:0000313" key="3">
    <source>
        <dbReference type="Proteomes" id="UP000782312"/>
    </source>
</evidence>
<sequence length="198" mass="21331">MKIAFILYDDLTVLDFVGFYDAVTRLKGMGFRPDLEWTVCARTPEVRDGAGLRLRADAAPPTLEGFDLIFLPGGMGSRALRKDEGFVGWLRTARACPLKVSVCTGSLLLGAAGFLEGKTATTHPTAYGLLAEYTPKTTRERLVDEGDVITGGGVSTSIDLGLYLCERLAGAEARDKIAAQMDYPYRAKPPLRPARAAG</sequence>
<evidence type="ECO:0000313" key="2">
    <source>
        <dbReference type="EMBL" id="MBI3126656.1"/>
    </source>
</evidence>
<reference evidence="2" key="1">
    <citation type="submission" date="2020-07" db="EMBL/GenBank/DDBJ databases">
        <title>Huge and variable diversity of episymbiotic CPR bacteria and DPANN archaea in groundwater ecosystems.</title>
        <authorList>
            <person name="He C.Y."/>
            <person name="Keren R."/>
            <person name="Whittaker M."/>
            <person name="Farag I.F."/>
            <person name="Doudna J."/>
            <person name="Cate J.H.D."/>
            <person name="Banfield J.F."/>
        </authorList>
    </citation>
    <scope>NUCLEOTIDE SEQUENCE</scope>
    <source>
        <strain evidence="2">NC_groundwater_763_Ag_S-0.2um_68_21</strain>
    </source>
</reference>
<dbReference type="Proteomes" id="UP000782312">
    <property type="component" value="Unassembled WGS sequence"/>
</dbReference>